<dbReference type="WBParaSite" id="Csp11.Scaffold628.g7072.t1">
    <property type="protein sequence ID" value="Csp11.Scaffold628.g7072.t1"/>
    <property type="gene ID" value="Csp11.Scaffold628.g7072"/>
</dbReference>
<evidence type="ECO:0000256" key="1">
    <source>
        <dbReference type="ARBA" id="ARBA00004141"/>
    </source>
</evidence>
<evidence type="ECO:0000256" key="2">
    <source>
        <dbReference type="ARBA" id="ARBA00005692"/>
    </source>
</evidence>
<dbReference type="Pfam" id="PF02118">
    <property type="entry name" value="Srg"/>
    <property type="match status" value="1"/>
</dbReference>
<comment type="caution">
    <text evidence="6">Lacks conserved residue(s) required for the propagation of feature annotation.</text>
</comment>
<evidence type="ECO:0000256" key="3">
    <source>
        <dbReference type="ARBA" id="ARBA00022692"/>
    </source>
</evidence>
<keyword evidence="4 6" id="KW-1133">Transmembrane helix</keyword>
<dbReference type="PANTHER" id="PTHR31114">
    <property type="entry name" value="SERPENTINE RECEPTOR CLASS GAMMA"/>
    <property type="match status" value="1"/>
</dbReference>
<protein>
    <recommendedName>
        <fullName evidence="6">Serpentine receptor class gamma</fullName>
    </recommendedName>
</protein>
<dbReference type="GO" id="GO:0004888">
    <property type="term" value="F:transmembrane signaling receptor activity"/>
    <property type="evidence" value="ECO:0007669"/>
    <property type="project" value="InterPro"/>
</dbReference>
<sequence length="112" mass="12841">MNFSQLSPNLLSISMENPTDPPIKLTIFQVIYGLVSIILMLVFIFLFSCSKEYSSRFYTVVRLDMIVNILCYLNTWLAIRLERFPSFIPLLKGLEARIPNSLTITKFLTTAA</sequence>
<organism evidence="7 8">
    <name type="scientific">Caenorhabditis tropicalis</name>
    <dbReference type="NCBI Taxonomy" id="1561998"/>
    <lineage>
        <taxon>Eukaryota</taxon>
        <taxon>Metazoa</taxon>
        <taxon>Ecdysozoa</taxon>
        <taxon>Nematoda</taxon>
        <taxon>Chromadorea</taxon>
        <taxon>Rhabditida</taxon>
        <taxon>Rhabditina</taxon>
        <taxon>Rhabditomorpha</taxon>
        <taxon>Rhabditoidea</taxon>
        <taxon>Rhabditidae</taxon>
        <taxon>Peloderinae</taxon>
        <taxon>Caenorhabditis</taxon>
    </lineage>
</organism>
<accession>A0A1I7TLE0</accession>
<dbReference type="GO" id="GO:0016020">
    <property type="term" value="C:membrane"/>
    <property type="evidence" value="ECO:0007669"/>
    <property type="project" value="UniProtKB-SubCell"/>
</dbReference>
<evidence type="ECO:0000313" key="8">
    <source>
        <dbReference type="WBParaSite" id="Csp11.Scaffold628.g7072.t1"/>
    </source>
</evidence>
<comment type="subcellular location">
    <subcellularLocation>
        <location evidence="1">Membrane</location>
        <topology evidence="1">Multi-pass membrane protein</topology>
    </subcellularLocation>
</comment>
<dbReference type="Proteomes" id="UP000095282">
    <property type="component" value="Unplaced"/>
</dbReference>
<proteinExistence type="inferred from homology"/>
<keyword evidence="3 6" id="KW-0812">Transmembrane</keyword>
<feature type="transmembrane region" description="Helical" evidence="6">
    <location>
        <begin position="27"/>
        <end position="47"/>
    </location>
</feature>
<comment type="similarity">
    <text evidence="2 6">Belongs to the nematode receptor-like protein srg family.</text>
</comment>
<dbReference type="GO" id="GO:0007606">
    <property type="term" value="P:sensory perception of chemical stimulus"/>
    <property type="evidence" value="ECO:0007669"/>
    <property type="project" value="UniProtKB-UniRule"/>
</dbReference>
<feature type="transmembrane region" description="Helical" evidence="6">
    <location>
        <begin position="59"/>
        <end position="79"/>
    </location>
</feature>
<dbReference type="AlphaFoldDB" id="A0A1I7TLE0"/>
<dbReference type="InterPro" id="IPR052880">
    <property type="entry name" value="NRL-Serpentine_Class_Gamma"/>
</dbReference>
<evidence type="ECO:0000256" key="5">
    <source>
        <dbReference type="ARBA" id="ARBA00023136"/>
    </source>
</evidence>
<keyword evidence="5 6" id="KW-0472">Membrane</keyword>
<dbReference type="PANTHER" id="PTHR31114:SF3">
    <property type="entry name" value="SERPENTINE RECEPTOR CLASS GAMMA-RELATED"/>
    <property type="match status" value="1"/>
</dbReference>
<evidence type="ECO:0000256" key="4">
    <source>
        <dbReference type="ARBA" id="ARBA00022989"/>
    </source>
</evidence>
<evidence type="ECO:0000313" key="7">
    <source>
        <dbReference type="Proteomes" id="UP000095282"/>
    </source>
</evidence>
<dbReference type="InterPro" id="IPR000609">
    <property type="entry name" value="7TM_GPCR_serpentine_rcpt_Srg"/>
</dbReference>
<reference evidence="8" key="1">
    <citation type="submission" date="2016-11" db="UniProtKB">
        <authorList>
            <consortium name="WormBaseParasite"/>
        </authorList>
    </citation>
    <scope>IDENTIFICATION</scope>
</reference>
<keyword evidence="7" id="KW-1185">Reference proteome</keyword>
<name>A0A1I7TLE0_9PELO</name>
<evidence type="ECO:0000256" key="6">
    <source>
        <dbReference type="RuleBase" id="RU280813"/>
    </source>
</evidence>